<keyword evidence="14" id="KW-1185">Reference proteome</keyword>
<comment type="subunit">
    <text evidence="3 8">Homodimer.</text>
</comment>
<dbReference type="OrthoDB" id="124836at2157"/>
<evidence type="ECO:0000256" key="3">
    <source>
        <dbReference type="ARBA" id="ARBA00011738"/>
    </source>
</evidence>
<feature type="binding site" evidence="8">
    <location>
        <begin position="23"/>
        <end position="27"/>
    </location>
    <ligand>
        <name>substrate</name>
    </ligand>
</feature>
<dbReference type="EC" id="4.1.1.37" evidence="4 8"/>
<evidence type="ECO:0000256" key="8">
    <source>
        <dbReference type="HAMAP-Rule" id="MF_00218"/>
    </source>
</evidence>
<evidence type="ECO:0000259" key="12">
    <source>
        <dbReference type="PROSITE" id="PS00907"/>
    </source>
</evidence>
<feature type="binding site" evidence="8">
    <location>
        <position position="72"/>
    </location>
    <ligand>
        <name>substrate</name>
    </ligand>
</feature>
<evidence type="ECO:0000256" key="6">
    <source>
        <dbReference type="ARBA" id="ARBA00023239"/>
    </source>
</evidence>
<evidence type="ECO:0000256" key="2">
    <source>
        <dbReference type="ARBA" id="ARBA00009935"/>
    </source>
</evidence>
<keyword evidence="8" id="KW-0963">Cytoplasm</keyword>
<protein>
    <recommendedName>
        <fullName evidence="4 8">Uroporphyrinogen decarboxylase</fullName>
        <shortName evidence="8">UPD</shortName>
        <shortName evidence="8">URO-D</shortName>
        <ecNumber evidence="4 8">4.1.1.37</ecNumber>
    </recommendedName>
</protein>
<keyword evidence="7 8" id="KW-0627">Porphyrin biosynthesis</keyword>
<dbReference type="PANTHER" id="PTHR21091:SF169">
    <property type="entry name" value="UROPORPHYRINOGEN DECARBOXYLASE"/>
    <property type="match status" value="1"/>
</dbReference>
<comment type="subcellular location">
    <subcellularLocation>
        <location evidence="8">Cytoplasm</location>
    </subcellularLocation>
</comment>
<feature type="domain" description="Uroporphyrinogen decarboxylase (URO-D)" evidence="11">
    <location>
        <begin position="18"/>
        <end position="27"/>
    </location>
</feature>
<comment type="caution">
    <text evidence="8">Lacks conserved residue(s) required for the propagation of feature annotation.</text>
</comment>
<keyword evidence="5 8" id="KW-0210">Decarboxylase</keyword>
<evidence type="ECO:0000259" key="11">
    <source>
        <dbReference type="PROSITE" id="PS00906"/>
    </source>
</evidence>
<dbReference type="InterPro" id="IPR006361">
    <property type="entry name" value="Uroporphyrinogen_deCO2ase_HemE"/>
</dbReference>
<evidence type="ECO:0000256" key="5">
    <source>
        <dbReference type="ARBA" id="ARBA00022793"/>
    </source>
</evidence>
<dbReference type="UniPathway" id="UPA00251">
    <property type="reaction ID" value="UER00321"/>
</dbReference>
<dbReference type="Pfam" id="PF01208">
    <property type="entry name" value="URO-D"/>
    <property type="match status" value="1"/>
</dbReference>
<evidence type="ECO:0000256" key="1">
    <source>
        <dbReference type="ARBA" id="ARBA00004804"/>
    </source>
</evidence>
<evidence type="ECO:0000313" key="13">
    <source>
        <dbReference type="EMBL" id="OVE86229.1"/>
    </source>
</evidence>
<dbReference type="GO" id="GO:0006782">
    <property type="term" value="P:protoporphyrinogen IX biosynthetic process"/>
    <property type="evidence" value="ECO:0007669"/>
    <property type="project" value="UniProtKB-UniRule"/>
</dbReference>
<dbReference type="Proteomes" id="UP000196084">
    <property type="component" value="Unassembled WGS sequence"/>
</dbReference>
<evidence type="ECO:0000256" key="4">
    <source>
        <dbReference type="ARBA" id="ARBA00012288"/>
    </source>
</evidence>
<dbReference type="Gene3D" id="3.20.20.210">
    <property type="match status" value="1"/>
</dbReference>
<feature type="binding site" evidence="8">
    <location>
        <position position="312"/>
    </location>
    <ligand>
        <name>substrate</name>
    </ligand>
</feature>
<gene>
    <name evidence="8" type="primary">hemE</name>
    <name evidence="13" type="ORF">B2G88_05445</name>
</gene>
<dbReference type="PANTHER" id="PTHR21091">
    <property type="entry name" value="METHYLTETRAHYDROFOLATE:HOMOCYSTEINE METHYLTRANSFERASE RELATED"/>
    <property type="match status" value="1"/>
</dbReference>
<feature type="binding site" evidence="8">
    <location>
        <position position="203"/>
    </location>
    <ligand>
        <name>substrate</name>
    </ligand>
</feature>
<comment type="similarity">
    <text evidence="2 8 10">Belongs to the uroporphyrinogen decarboxylase family.</text>
</comment>
<dbReference type="GO" id="GO:0004853">
    <property type="term" value="F:uroporphyrinogen decarboxylase activity"/>
    <property type="evidence" value="ECO:0007669"/>
    <property type="project" value="UniProtKB-UniRule"/>
</dbReference>
<feature type="site" description="Transition state stabilizer" evidence="8">
    <location>
        <position position="72"/>
    </location>
</feature>
<evidence type="ECO:0000256" key="7">
    <source>
        <dbReference type="ARBA" id="ARBA00023244"/>
    </source>
</evidence>
<organism evidence="13 14">
    <name type="scientific">Natronolimnobius baerhuensis</name>
    <dbReference type="NCBI Taxonomy" id="253108"/>
    <lineage>
        <taxon>Archaea</taxon>
        <taxon>Methanobacteriati</taxon>
        <taxon>Methanobacteriota</taxon>
        <taxon>Stenosarchaea group</taxon>
        <taxon>Halobacteria</taxon>
        <taxon>Halobacteriales</taxon>
        <taxon>Natrialbaceae</taxon>
        <taxon>Natronolimnobius</taxon>
    </lineage>
</organism>
<dbReference type="InterPro" id="IPR038071">
    <property type="entry name" value="UROD/MetE-like_sf"/>
</dbReference>
<keyword evidence="6 8" id="KW-0456">Lyase</keyword>
<evidence type="ECO:0000256" key="9">
    <source>
        <dbReference type="RuleBase" id="RU000554"/>
    </source>
</evidence>
<dbReference type="EMBL" id="MWPH01000001">
    <property type="protein sequence ID" value="OVE86229.1"/>
    <property type="molecule type" value="Genomic_DNA"/>
</dbReference>
<comment type="caution">
    <text evidence="13">The sequence shown here is derived from an EMBL/GenBank/DDBJ whole genome shotgun (WGS) entry which is preliminary data.</text>
</comment>
<dbReference type="PROSITE" id="PS00906">
    <property type="entry name" value="UROD_1"/>
    <property type="match status" value="1"/>
</dbReference>
<feature type="domain" description="Uroporphyrinogen decarboxylase (URO-D)" evidence="12">
    <location>
        <begin position="136"/>
        <end position="152"/>
    </location>
</feature>
<dbReference type="CDD" id="cd00717">
    <property type="entry name" value="URO-D"/>
    <property type="match status" value="1"/>
</dbReference>
<dbReference type="GO" id="GO:0005829">
    <property type="term" value="C:cytosol"/>
    <property type="evidence" value="ECO:0007669"/>
    <property type="project" value="TreeGrafter"/>
</dbReference>
<comment type="pathway">
    <text evidence="1 8 9">Porphyrin-containing compound metabolism; protoporphyrin-IX biosynthesis; coproporphyrinogen-III from 5-aminolevulinate: step 4/4.</text>
</comment>
<dbReference type="InterPro" id="IPR000257">
    <property type="entry name" value="Uroporphyrinogen_deCOase"/>
</dbReference>
<evidence type="ECO:0000256" key="10">
    <source>
        <dbReference type="RuleBase" id="RU004169"/>
    </source>
</evidence>
<accession>A0A202EDB9</accession>
<comment type="function">
    <text evidence="8">Catalyzes the decarboxylation of four acetate groups of uroporphyrinogen-III to yield coproporphyrinogen-III.</text>
</comment>
<dbReference type="RefSeq" id="WP_087714182.1">
    <property type="nucleotide sequence ID" value="NZ_MWPH01000001.1"/>
</dbReference>
<evidence type="ECO:0000313" key="14">
    <source>
        <dbReference type="Proteomes" id="UP000196084"/>
    </source>
</evidence>
<dbReference type="HAMAP" id="MF_00218">
    <property type="entry name" value="URO_D"/>
    <property type="match status" value="1"/>
</dbReference>
<dbReference type="NCBIfam" id="TIGR01464">
    <property type="entry name" value="hemE"/>
    <property type="match status" value="1"/>
</dbReference>
<name>A0A202EDB9_9EURY</name>
<comment type="catalytic activity">
    <reaction evidence="8 9">
        <text>uroporphyrinogen III + 4 H(+) = coproporphyrinogen III + 4 CO2</text>
        <dbReference type="Rhea" id="RHEA:19865"/>
        <dbReference type="ChEBI" id="CHEBI:15378"/>
        <dbReference type="ChEBI" id="CHEBI:16526"/>
        <dbReference type="ChEBI" id="CHEBI:57308"/>
        <dbReference type="ChEBI" id="CHEBI:57309"/>
        <dbReference type="EC" id="4.1.1.37"/>
    </reaction>
</comment>
<dbReference type="AlphaFoldDB" id="A0A202EDB9"/>
<dbReference type="SUPFAM" id="SSF51726">
    <property type="entry name" value="UROD/MetE-like"/>
    <property type="match status" value="1"/>
</dbReference>
<reference evidence="13 14" key="1">
    <citation type="submission" date="2017-02" db="EMBL/GenBank/DDBJ databases">
        <title>Natronthermophilus aegyptiacus gen. nov.,sp. nov., an aerobic, extremely halophilic alkalithermophilic archaeon isolated from the athalassohaline Wadi An Natrun, Egypt.</title>
        <authorList>
            <person name="Zhao B."/>
        </authorList>
    </citation>
    <scope>NUCLEOTIDE SEQUENCE [LARGE SCALE GENOMIC DNA]</scope>
    <source>
        <strain evidence="13 14">CGMCC 1.3597</strain>
    </source>
</reference>
<dbReference type="FunFam" id="3.20.20.210:FF:000006">
    <property type="entry name" value="Uroporphyrinogen decarboxylase"/>
    <property type="match status" value="1"/>
</dbReference>
<feature type="binding site" evidence="8">
    <location>
        <position position="148"/>
    </location>
    <ligand>
        <name>substrate</name>
    </ligand>
</feature>
<sequence>MKELFIRAAQGERTERPPVWMMRQAGRYLPEYRDLREDYSFLEAISTPEVAAEISLQPWERFQPDGVVMYSDILTVLEPLGFSYHLESGVGPVVENPVEEPADTARERGDVREELWYVGDLLERLTDELGSQAAVLGFSGGPFTLGAYVCEGTPSRSFMAIRRLRAEHPEAFERLLQAFTDIIVEYVTYQVESGADAIQLFDTYAGLLSPADYREFLLPLHQEILEAVDVPTIIFARNMSGNLELLAESGADVVGLDWTVDITQDHDALEDVAIQGNLDPALLYGDPADVRERTLEVIDAAGRDGHILNLGHGVDRKTPVENVEAFFETATQYDADGENSL</sequence>
<dbReference type="PROSITE" id="PS00907">
    <property type="entry name" value="UROD_2"/>
    <property type="match status" value="1"/>
</dbReference>
<proteinExistence type="inferred from homology"/>